<feature type="transmembrane region" description="Helical" evidence="1">
    <location>
        <begin position="153"/>
        <end position="172"/>
    </location>
</feature>
<feature type="transmembrane region" description="Helical" evidence="1">
    <location>
        <begin position="262"/>
        <end position="292"/>
    </location>
</feature>
<feature type="transmembrane region" description="Helical" evidence="1">
    <location>
        <begin position="114"/>
        <end position="132"/>
    </location>
</feature>
<dbReference type="RefSeq" id="WP_419151530.1">
    <property type="nucleotide sequence ID" value="NZ_JAUSTR010000002.1"/>
</dbReference>
<dbReference type="InterPro" id="IPR036034">
    <property type="entry name" value="PDZ_sf"/>
</dbReference>
<dbReference type="Proteomes" id="UP001225646">
    <property type="component" value="Unassembled WGS sequence"/>
</dbReference>
<accession>A0ABT9VM58</accession>
<evidence type="ECO:0000256" key="1">
    <source>
        <dbReference type="SAM" id="Phobius"/>
    </source>
</evidence>
<protein>
    <recommendedName>
        <fullName evidence="2">PDZ domain-containing protein</fullName>
    </recommendedName>
</protein>
<evidence type="ECO:0000313" key="3">
    <source>
        <dbReference type="EMBL" id="MDQ0161957.1"/>
    </source>
</evidence>
<dbReference type="InterPro" id="IPR041489">
    <property type="entry name" value="PDZ_6"/>
</dbReference>
<feature type="domain" description="PDZ" evidence="2">
    <location>
        <begin position="308"/>
        <end position="374"/>
    </location>
</feature>
<dbReference type="EMBL" id="JAUSTR010000002">
    <property type="protein sequence ID" value="MDQ0161957.1"/>
    <property type="molecule type" value="Genomic_DNA"/>
</dbReference>
<comment type="caution">
    <text evidence="3">The sequence shown here is derived from an EMBL/GenBank/DDBJ whole genome shotgun (WGS) entry which is preliminary data.</text>
</comment>
<dbReference type="SUPFAM" id="SSF50156">
    <property type="entry name" value="PDZ domain-like"/>
    <property type="match status" value="1"/>
</dbReference>
<dbReference type="Pfam" id="PF17820">
    <property type="entry name" value="PDZ_6"/>
    <property type="match status" value="1"/>
</dbReference>
<feature type="transmembrane region" description="Helical" evidence="1">
    <location>
        <begin position="27"/>
        <end position="48"/>
    </location>
</feature>
<evidence type="ECO:0000259" key="2">
    <source>
        <dbReference type="SMART" id="SM00228"/>
    </source>
</evidence>
<dbReference type="InterPro" id="IPR001478">
    <property type="entry name" value="PDZ"/>
</dbReference>
<name>A0ABT9VM58_9BACI</name>
<feature type="transmembrane region" description="Helical" evidence="1">
    <location>
        <begin position="220"/>
        <end position="242"/>
    </location>
</feature>
<sequence>MNILTLKVVSIIVHQWFIEGLYSIGRFFLHPFVYFFLIYSFVLGFIRVKRERKSFHIRVYDAFEEIRFTYTKGIVVGLFFSIISLAFGFYLSFGAIVLWTLVTFVFSLTFRPRLLSPVITVGTTILLIPIFLKWREGNHWIDTFFVDLEKINVPVFTLLFVLFIVLEGILVYRTGHLRTSPFIIKSQRGLPIGNHAAKRTWLVPFLLFVPGGELESPFTWWPVFSMNGESFLLLFLPLIVGFEQRIQGSLPKESIQTTGKRIIWLGILCLIPGFLSIWVPLFSFITVLIALIGHEFITVKQRMNDDSASYYFSKRDQGLIILGTLPNSPGEKMGLKVGEILLKANGKSVKSKLEFYEALQQNRAYCKLEVKGLNGEIRYVKGALYEGSHHELGILFVPDDKKWEKEAASIS</sequence>
<keyword evidence="1" id="KW-0812">Transmembrane</keyword>
<proteinExistence type="predicted"/>
<dbReference type="Gene3D" id="2.30.42.10">
    <property type="match status" value="1"/>
</dbReference>
<organism evidence="3 4">
    <name type="scientific">Aeribacillus alveayuensis</name>
    <dbReference type="NCBI Taxonomy" id="279215"/>
    <lineage>
        <taxon>Bacteria</taxon>
        <taxon>Bacillati</taxon>
        <taxon>Bacillota</taxon>
        <taxon>Bacilli</taxon>
        <taxon>Bacillales</taxon>
        <taxon>Bacillaceae</taxon>
        <taxon>Aeribacillus</taxon>
    </lineage>
</organism>
<gene>
    <name evidence="3" type="ORF">J2S06_001031</name>
</gene>
<dbReference type="SMART" id="SM00228">
    <property type="entry name" value="PDZ"/>
    <property type="match status" value="1"/>
</dbReference>
<feature type="transmembrane region" description="Helical" evidence="1">
    <location>
        <begin position="74"/>
        <end position="102"/>
    </location>
</feature>
<keyword evidence="4" id="KW-1185">Reference proteome</keyword>
<evidence type="ECO:0000313" key="4">
    <source>
        <dbReference type="Proteomes" id="UP001225646"/>
    </source>
</evidence>
<reference evidence="3 4" key="1">
    <citation type="submission" date="2023-07" db="EMBL/GenBank/DDBJ databases">
        <title>Genomic Encyclopedia of Type Strains, Phase IV (KMG-IV): sequencing the most valuable type-strain genomes for metagenomic binning, comparative biology and taxonomic classification.</title>
        <authorList>
            <person name="Goeker M."/>
        </authorList>
    </citation>
    <scope>NUCLEOTIDE SEQUENCE [LARGE SCALE GENOMIC DNA]</scope>
    <source>
        <strain evidence="3 4">DSM 19092</strain>
    </source>
</reference>
<keyword evidence="1" id="KW-0472">Membrane</keyword>
<keyword evidence="1" id="KW-1133">Transmembrane helix</keyword>